<keyword evidence="12" id="KW-0969">Cilium</keyword>
<evidence type="ECO:0000256" key="4">
    <source>
        <dbReference type="ARBA" id="ARBA00022475"/>
    </source>
</evidence>
<feature type="region of interest" description="Disordered" evidence="11">
    <location>
        <begin position="54"/>
        <end position="75"/>
    </location>
</feature>
<evidence type="ECO:0000256" key="5">
    <source>
        <dbReference type="ARBA" id="ARBA00022500"/>
    </source>
</evidence>
<evidence type="ECO:0000256" key="6">
    <source>
        <dbReference type="ARBA" id="ARBA00022692"/>
    </source>
</evidence>
<evidence type="ECO:0000256" key="1">
    <source>
        <dbReference type="ARBA" id="ARBA00002254"/>
    </source>
</evidence>
<keyword evidence="6 10" id="KW-0812">Transmembrane</keyword>
<reference evidence="12 13" key="1">
    <citation type="journal article" date="2020" name="J Geophys Res Biogeosci">
        <title>Magnetotaxis as an Adaptation to Enable Bacterial Shuttling of Microbial Sulfur and Sulfur Cycling Across Aquatic Oxic#Anoxic Interfaces.</title>
        <authorList>
            <person name="Li J."/>
            <person name="Liu P."/>
            <person name="Wang J."/>
            <person name="Roberts A.P."/>
            <person name="Pan Y."/>
        </authorList>
    </citation>
    <scope>NUCLEOTIDE SEQUENCE [LARGE SCALE GENOMIC DNA]</scope>
    <source>
        <strain evidence="12 13">MYR-1_YQ</strain>
    </source>
</reference>
<keyword evidence="13" id="KW-1185">Reference proteome</keyword>
<evidence type="ECO:0000256" key="8">
    <source>
        <dbReference type="ARBA" id="ARBA00022989"/>
    </source>
</evidence>
<dbReference type="EMBL" id="JABXWD010000076">
    <property type="protein sequence ID" value="MBV6341151.1"/>
    <property type="molecule type" value="Genomic_DNA"/>
</dbReference>
<protein>
    <recommendedName>
        <fullName evidence="10">Flagellar protein FliL</fullName>
    </recommendedName>
</protein>
<evidence type="ECO:0000313" key="13">
    <source>
        <dbReference type="Proteomes" id="UP001196980"/>
    </source>
</evidence>
<gene>
    <name evidence="12" type="ORF">HWQ67_06090</name>
</gene>
<comment type="function">
    <text evidence="1 10">Controls the rotational direction of flagella during chemotaxis.</text>
</comment>
<keyword evidence="7 10" id="KW-0283">Flagellar rotation</keyword>
<feature type="transmembrane region" description="Helical" evidence="10">
    <location>
        <begin position="26"/>
        <end position="45"/>
    </location>
</feature>
<evidence type="ECO:0000256" key="9">
    <source>
        <dbReference type="ARBA" id="ARBA00023136"/>
    </source>
</evidence>
<feature type="compositionally biased region" description="Basic and acidic residues" evidence="11">
    <location>
        <begin position="54"/>
        <end position="73"/>
    </location>
</feature>
<evidence type="ECO:0000256" key="3">
    <source>
        <dbReference type="ARBA" id="ARBA00008281"/>
    </source>
</evidence>
<sequence>MAEERDDSVETTPADEKKKSKLSTKLIIIIVGVLLVLGGGGFLAYTKLMGKKKEGAGQEAGGGHEEKAKHEEGPPTLVPLDPFVVNLVDAGRYMKVTVQLEIASKKDEPFIKDRLPMLRDAVVFLLSGKSLEAVSGSEGKMQLKDEMLFKFNQTIGGEIIKNVYFTDFVVQ</sequence>
<keyword evidence="9 10" id="KW-0472">Membrane</keyword>
<keyword evidence="12" id="KW-0966">Cell projection</keyword>
<dbReference type="PANTHER" id="PTHR35091:SF2">
    <property type="entry name" value="FLAGELLAR PROTEIN FLIL"/>
    <property type="match status" value="1"/>
</dbReference>
<evidence type="ECO:0000256" key="7">
    <source>
        <dbReference type="ARBA" id="ARBA00022779"/>
    </source>
</evidence>
<proteinExistence type="inferred from homology"/>
<keyword evidence="8 10" id="KW-1133">Transmembrane helix</keyword>
<comment type="caution">
    <text evidence="12">The sequence shown here is derived from an EMBL/GenBank/DDBJ whole genome shotgun (WGS) entry which is preliminary data.</text>
</comment>
<evidence type="ECO:0000256" key="11">
    <source>
        <dbReference type="SAM" id="MobiDB-lite"/>
    </source>
</evidence>
<name>A0ABS6RX04_9BACT</name>
<evidence type="ECO:0000313" key="12">
    <source>
        <dbReference type="EMBL" id="MBV6341151.1"/>
    </source>
</evidence>
<keyword evidence="12" id="KW-0282">Flagellum</keyword>
<dbReference type="InterPro" id="IPR005503">
    <property type="entry name" value="FliL"/>
</dbReference>
<comment type="subcellular location">
    <subcellularLocation>
        <location evidence="2">Cell membrane</location>
        <topology evidence="2">Single-pass membrane protein</topology>
    </subcellularLocation>
</comment>
<organism evidence="12 13">
    <name type="scientific">Candidatus Magnetobacterium casense</name>
    <dbReference type="NCBI Taxonomy" id="1455061"/>
    <lineage>
        <taxon>Bacteria</taxon>
        <taxon>Pseudomonadati</taxon>
        <taxon>Nitrospirota</taxon>
        <taxon>Thermodesulfovibrionia</taxon>
        <taxon>Thermodesulfovibrionales</taxon>
        <taxon>Candidatus Magnetobacteriaceae</taxon>
        <taxon>Candidatus Magnetobacterium</taxon>
    </lineage>
</organism>
<keyword evidence="4 10" id="KW-1003">Cell membrane</keyword>
<dbReference type="PANTHER" id="PTHR35091">
    <property type="entry name" value="FLAGELLAR PROTEIN FLIL"/>
    <property type="match status" value="1"/>
</dbReference>
<accession>A0ABS6RX04</accession>
<keyword evidence="5 10" id="KW-0145">Chemotaxis</keyword>
<dbReference type="Proteomes" id="UP001196980">
    <property type="component" value="Unassembled WGS sequence"/>
</dbReference>
<comment type="similarity">
    <text evidence="3 10">Belongs to the FliL family.</text>
</comment>
<evidence type="ECO:0000256" key="10">
    <source>
        <dbReference type="RuleBase" id="RU364125"/>
    </source>
</evidence>
<dbReference type="Pfam" id="PF03748">
    <property type="entry name" value="FliL"/>
    <property type="match status" value="1"/>
</dbReference>
<evidence type="ECO:0000256" key="2">
    <source>
        <dbReference type="ARBA" id="ARBA00004162"/>
    </source>
</evidence>